<keyword evidence="1" id="KW-0378">Hydrolase</keyword>
<evidence type="ECO:0000256" key="1">
    <source>
        <dbReference type="ARBA" id="ARBA00022801"/>
    </source>
</evidence>
<feature type="transmembrane region" description="Helical" evidence="2">
    <location>
        <begin position="38"/>
        <end position="65"/>
    </location>
</feature>
<reference evidence="4 5" key="1">
    <citation type="journal article" date="2019" name="Sci. Rep.">
        <title>Comparative genomics of chytrid fungi reveal insights into the obligate biotrophic and pathogenic lifestyle of Synchytrium endobioticum.</title>
        <authorList>
            <person name="van de Vossenberg B.T.L.H."/>
            <person name="Warris S."/>
            <person name="Nguyen H.D.T."/>
            <person name="van Gent-Pelzer M.P.E."/>
            <person name="Joly D.L."/>
            <person name="van de Geest H.C."/>
            <person name="Bonants P.J.M."/>
            <person name="Smith D.S."/>
            <person name="Levesque C.A."/>
            <person name="van der Lee T.A.J."/>
        </authorList>
    </citation>
    <scope>NUCLEOTIDE SEQUENCE [LARGE SCALE GENOMIC DNA]</scope>
    <source>
        <strain evidence="4 5">CBS 675.73</strain>
    </source>
</reference>
<dbReference type="AlphaFoldDB" id="A0A507FPC2"/>
<dbReference type="EMBL" id="QEAP01000019">
    <property type="protein sequence ID" value="TPX77530.1"/>
    <property type="molecule type" value="Genomic_DNA"/>
</dbReference>
<keyword evidence="2" id="KW-0812">Transmembrane</keyword>
<dbReference type="Proteomes" id="UP000320333">
    <property type="component" value="Unassembled WGS sequence"/>
</dbReference>
<accession>A0A507FPC2</accession>
<dbReference type="Gene3D" id="3.40.50.1820">
    <property type="entry name" value="alpha/beta hydrolase"/>
    <property type="match status" value="1"/>
</dbReference>
<feature type="domain" description="BD-FAE-like" evidence="3">
    <location>
        <begin position="181"/>
        <end position="317"/>
    </location>
</feature>
<gene>
    <name evidence="4" type="ORF">CcCBS67573_g01199</name>
</gene>
<proteinExistence type="predicted"/>
<name>A0A507FPC2_9FUNG</name>
<dbReference type="Pfam" id="PF20434">
    <property type="entry name" value="BD-FAE"/>
    <property type="match status" value="1"/>
</dbReference>
<sequence>MAALVAVAALQSFRLFCTVVSRIPPTALMPKAPRVSGILLMFVGILGCDALTSFFVAPVAFLSWFAGPPRSSFLITLNWVFYAAQVLGILESFSVRDAAVRSARSFQQSLHKSLQSTGSTPRHLETIDHPGVSFQFLLSAIVGWFWVPKDVEVIADIPYVSSQQIVDFGCTDDKSRAWLTLDVVRRKKDFWNRPVLVYVHGGAWAYGDKQKRIMPTCYHFASNENWLCKDLQVVRTSSFLTFNLHDMVVDVKRVIAWAKKNAHVHGGDPSFIAIAGGSAGAHLVSIAALTQNWAEFQPGFESADTSVQACYPIYPPVGHVRTNQFWKSWFMQKIVRISDAEYKQKYGKSVEDWCDPANLLALMSVTERRGVTFDTLARVHHVRDFVQDLNQGNAVGVGYLELPETHHAFDVAFSPRTQYVNWAAASALNQVYKLKNAGQ</sequence>
<comment type="caution">
    <text evidence="4">The sequence shown here is derived from an EMBL/GenBank/DDBJ whole genome shotgun (WGS) entry which is preliminary data.</text>
</comment>
<keyword evidence="5" id="KW-1185">Reference proteome</keyword>
<dbReference type="GO" id="GO:0016787">
    <property type="term" value="F:hydrolase activity"/>
    <property type="evidence" value="ECO:0007669"/>
    <property type="project" value="UniProtKB-KW"/>
</dbReference>
<dbReference type="OrthoDB" id="19653at2759"/>
<protein>
    <recommendedName>
        <fullName evidence="3">BD-FAE-like domain-containing protein</fullName>
    </recommendedName>
</protein>
<dbReference type="PANTHER" id="PTHR48081:SF33">
    <property type="entry name" value="KYNURENINE FORMAMIDASE"/>
    <property type="match status" value="1"/>
</dbReference>
<dbReference type="InterPro" id="IPR050300">
    <property type="entry name" value="GDXG_lipolytic_enzyme"/>
</dbReference>
<keyword evidence="2" id="KW-0472">Membrane</keyword>
<dbReference type="InterPro" id="IPR029058">
    <property type="entry name" value="AB_hydrolase_fold"/>
</dbReference>
<dbReference type="PANTHER" id="PTHR48081">
    <property type="entry name" value="AB HYDROLASE SUPERFAMILY PROTEIN C4A8.06C"/>
    <property type="match status" value="1"/>
</dbReference>
<dbReference type="InterPro" id="IPR049492">
    <property type="entry name" value="BD-FAE-like_dom"/>
</dbReference>
<evidence type="ECO:0000313" key="4">
    <source>
        <dbReference type="EMBL" id="TPX77530.1"/>
    </source>
</evidence>
<organism evidence="4 5">
    <name type="scientific">Chytriomyces confervae</name>
    <dbReference type="NCBI Taxonomy" id="246404"/>
    <lineage>
        <taxon>Eukaryota</taxon>
        <taxon>Fungi</taxon>
        <taxon>Fungi incertae sedis</taxon>
        <taxon>Chytridiomycota</taxon>
        <taxon>Chytridiomycota incertae sedis</taxon>
        <taxon>Chytridiomycetes</taxon>
        <taxon>Chytridiales</taxon>
        <taxon>Chytriomycetaceae</taxon>
        <taxon>Chytriomyces</taxon>
    </lineage>
</organism>
<evidence type="ECO:0000256" key="2">
    <source>
        <dbReference type="SAM" id="Phobius"/>
    </source>
</evidence>
<feature type="transmembrane region" description="Helical" evidence="2">
    <location>
        <begin position="72"/>
        <end position="90"/>
    </location>
</feature>
<dbReference type="STRING" id="246404.A0A507FPC2"/>
<keyword evidence="2" id="KW-1133">Transmembrane helix</keyword>
<evidence type="ECO:0000259" key="3">
    <source>
        <dbReference type="Pfam" id="PF20434"/>
    </source>
</evidence>
<dbReference type="SUPFAM" id="SSF53474">
    <property type="entry name" value="alpha/beta-Hydrolases"/>
    <property type="match status" value="1"/>
</dbReference>
<evidence type="ECO:0000313" key="5">
    <source>
        <dbReference type="Proteomes" id="UP000320333"/>
    </source>
</evidence>